<keyword evidence="2" id="KW-1003">Cell membrane</keyword>
<gene>
    <name evidence="7" type="ORF">QEH59_00235</name>
</gene>
<comment type="caution">
    <text evidence="7">The sequence shown here is derived from an EMBL/GenBank/DDBJ whole genome shotgun (WGS) entry which is preliminary data.</text>
</comment>
<evidence type="ECO:0000256" key="2">
    <source>
        <dbReference type="ARBA" id="ARBA00022475"/>
    </source>
</evidence>
<evidence type="ECO:0000313" key="8">
    <source>
        <dbReference type="Proteomes" id="UP001243717"/>
    </source>
</evidence>
<keyword evidence="8" id="KW-1185">Reference proteome</keyword>
<proteinExistence type="inferred from homology"/>
<dbReference type="Pfam" id="PF08085">
    <property type="entry name" value="Entericidin"/>
    <property type="match status" value="1"/>
</dbReference>
<evidence type="ECO:0000256" key="4">
    <source>
        <dbReference type="ARBA" id="ARBA00023136"/>
    </source>
</evidence>
<evidence type="ECO:0000256" key="6">
    <source>
        <dbReference type="ARBA" id="ARBA00023288"/>
    </source>
</evidence>
<dbReference type="Proteomes" id="UP001243717">
    <property type="component" value="Unassembled WGS sequence"/>
</dbReference>
<dbReference type="InterPro" id="IPR012556">
    <property type="entry name" value="Entericidin"/>
</dbReference>
<keyword evidence="3" id="KW-0732">Signal</keyword>
<sequence>MKHLLLKFLAPVIVLVSLAALSGCNTMKGLGQDVESLGESIQNIGD</sequence>
<keyword evidence="6 7" id="KW-0449">Lipoprotein</keyword>
<evidence type="ECO:0000256" key="1">
    <source>
        <dbReference type="ARBA" id="ARBA00010296"/>
    </source>
</evidence>
<comment type="similarity">
    <text evidence="1">Belongs to the EcnA/EcnB lipoprotein family.</text>
</comment>
<keyword evidence="4" id="KW-0472">Membrane</keyword>
<evidence type="ECO:0000256" key="5">
    <source>
        <dbReference type="ARBA" id="ARBA00023139"/>
    </source>
</evidence>
<protein>
    <submittedName>
        <fullName evidence="7">Entericidin A/B family lipoprotein</fullName>
    </submittedName>
</protein>
<evidence type="ECO:0000313" key="7">
    <source>
        <dbReference type="EMBL" id="MDQ8192830.1"/>
    </source>
</evidence>
<dbReference type="PROSITE" id="PS51257">
    <property type="entry name" value="PROKAR_LIPOPROTEIN"/>
    <property type="match status" value="1"/>
</dbReference>
<evidence type="ECO:0000256" key="3">
    <source>
        <dbReference type="ARBA" id="ARBA00022729"/>
    </source>
</evidence>
<dbReference type="RefSeq" id="WP_308983340.1">
    <property type="nucleotide sequence ID" value="NZ_JARXIC010000001.1"/>
</dbReference>
<keyword evidence="5" id="KW-0564">Palmitate</keyword>
<dbReference type="EMBL" id="JARXIC010000001">
    <property type="protein sequence ID" value="MDQ8192830.1"/>
    <property type="molecule type" value="Genomic_DNA"/>
</dbReference>
<organism evidence="7 8">
    <name type="scientific">Thalassobacterium sedimentorum</name>
    <dbReference type="NCBI Taxonomy" id="3041258"/>
    <lineage>
        <taxon>Bacteria</taxon>
        <taxon>Pseudomonadati</taxon>
        <taxon>Verrucomicrobiota</taxon>
        <taxon>Opitutia</taxon>
        <taxon>Puniceicoccales</taxon>
        <taxon>Coraliomargaritaceae</taxon>
        <taxon>Thalassobacterium</taxon>
    </lineage>
</organism>
<reference evidence="7 8" key="1">
    <citation type="submission" date="2023-04" db="EMBL/GenBank/DDBJ databases">
        <title>A novel bacteria isolated from coastal sediment.</title>
        <authorList>
            <person name="Liu X.-J."/>
            <person name="Du Z.-J."/>
        </authorList>
    </citation>
    <scope>NUCLEOTIDE SEQUENCE [LARGE SCALE GENOMIC DNA]</scope>
    <source>
        <strain evidence="7 8">SDUM461004</strain>
    </source>
</reference>
<accession>A0ABU1ADP3</accession>
<name>A0ABU1ADP3_9BACT</name>